<dbReference type="Pfam" id="PF01969">
    <property type="entry name" value="Ni_insertion"/>
    <property type="match status" value="1"/>
</dbReference>
<dbReference type="PANTHER" id="PTHR36566">
    <property type="entry name" value="NICKEL INSERTION PROTEIN-RELATED"/>
    <property type="match status" value="1"/>
</dbReference>
<dbReference type="Proteomes" id="UP000295788">
    <property type="component" value="Unassembled WGS sequence"/>
</dbReference>
<evidence type="ECO:0000313" key="4">
    <source>
        <dbReference type="Proteomes" id="UP000295788"/>
    </source>
</evidence>
<organism evidence="3 4">
    <name type="scientific">Tepidibacillus fermentans</name>
    <dbReference type="NCBI Taxonomy" id="1281767"/>
    <lineage>
        <taxon>Bacteria</taxon>
        <taxon>Bacillati</taxon>
        <taxon>Bacillota</taxon>
        <taxon>Bacilli</taxon>
        <taxon>Bacillales</taxon>
        <taxon>Bacillaceae</taxon>
        <taxon>Tepidibacillus</taxon>
    </lineage>
</organism>
<evidence type="ECO:0000313" key="3">
    <source>
        <dbReference type="EMBL" id="TCS83097.1"/>
    </source>
</evidence>
<sequence>MRVVYFDCFSGISGDMALAALIDAGANRQYIEDELKKLPIEPFTLHYNKVVKKGVTGLKLDVLLDPATEIVHHRHFVDIVQMIDQSQLPQKVKARAKKIFEKIGKAEAKVHNISLDHVHFHEVGAVDSIVDIIGVSLALEDLRIEQIYTSPIPLGSGQIKIEHGIYPIPTPATLEILKGIPIRSSQVPYEMTTPTGAGIVAALGTDFHGYPSMTVQAIGYGAGAKDFDDRPNVLRAVIGTTNELYLTEPQFSLHHDHEHHHQEHHHDHHNPLTMP</sequence>
<gene>
    <name evidence="3" type="ORF">EDD72_10623</name>
</gene>
<reference evidence="3 4" key="1">
    <citation type="submission" date="2019-03" db="EMBL/GenBank/DDBJ databases">
        <title>Genomic Encyclopedia of Type Strains, Phase IV (KMG-IV): sequencing the most valuable type-strain genomes for metagenomic binning, comparative biology and taxonomic classification.</title>
        <authorList>
            <person name="Goeker M."/>
        </authorList>
    </citation>
    <scope>NUCLEOTIDE SEQUENCE [LARGE SCALE GENOMIC DNA]</scope>
    <source>
        <strain evidence="3 4">DSM 23802</strain>
    </source>
</reference>
<evidence type="ECO:0008006" key="5">
    <source>
        <dbReference type="Google" id="ProtNLM"/>
    </source>
</evidence>
<feature type="region of interest" description="Disordered" evidence="2">
    <location>
        <begin position="255"/>
        <end position="275"/>
    </location>
</feature>
<protein>
    <recommendedName>
        <fullName evidence="5">LarC family nickel insertion protein</fullName>
    </recommendedName>
</protein>
<name>A0A4R3KHZ1_9BACI</name>
<dbReference type="OrthoDB" id="9765625at2"/>
<dbReference type="InterPro" id="IPR002822">
    <property type="entry name" value="Ni_insertion"/>
</dbReference>
<dbReference type="PANTHER" id="PTHR36566:SF1">
    <property type="entry name" value="PYRIDINIUM-3,5-BISTHIOCARBOXYLIC ACID MONONUCLEOTIDE NICKEL INSERTION PROTEIN"/>
    <property type="match status" value="1"/>
</dbReference>
<keyword evidence="4" id="KW-1185">Reference proteome</keyword>
<accession>A0A4R3KHZ1</accession>
<evidence type="ECO:0000256" key="2">
    <source>
        <dbReference type="SAM" id="MobiDB-lite"/>
    </source>
</evidence>
<comment type="caution">
    <text evidence="3">The sequence shown here is derived from an EMBL/GenBank/DDBJ whole genome shotgun (WGS) entry which is preliminary data.</text>
</comment>
<dbReference type="EMBL" id="SMAB01000006">
    <property type="protein sequence ID" value="TCS83097.1"/>
    <property type="molecule type" value="Genomic_DNA"/>
</dbReference>
<dbReference type="AlphaFoldDB" id="A0A4R3KHZ1"/>
<proteinExistence type="predicted"/>
<evidence type="ECO:0000256" key="1">
    <source>
        <dbReference type="ARBA" id="ARBA00022596"/>
    </source>
</evidence>
<dbReference type="RefSeq" id="WP_132767997.1">
    <property type="nucleotide sequence ID" value="NZ_SMAB01000006.1"/>
</dbReference>
<feature type="compositionally biased region" description="Basic and acidic residues" evidence="2">
    <location>
        <begin position="255"/>
        <end position="265"/>
    </location>
</feature>
<keyword evidence="1" id="KW-0533">Nickel</keyword>